<evidence type="ECO:0000256" key="1">
    <source>
        <dbReference type="ARBA" id="ARBA00022734"/>
    </source>
</evidence>
<evidence type="ECO:0000313" key="5">
    <source>
        <dbReference type="Ensembl" id="ENSEEEP00000031526.2"/>
    </source>
</evidence>
<dbReference type="Ensembl" id="ENSEEET00000031908.2">
    <property type="protein sequence ID" value="ENSEEEP00000031526.2"/>
    <property type="gene ID" value="ENSEEEG00000015081.2"/>
</dbReference>
<dbReference type="PROSITE" id="PS00615">
    <property type="entry name" value="C_TYPE_LECTIN_1"/>
    <property type="match status" value="1"/>
</dbReference>
<proteinExistence type="predicted"/>
<dbReference type="Gene3D" id="1.20.5.1000">
    <property type="entry name" value="arf6 gtpase in complex with a specific effector, jip4"/>
    <property type="match status" value="1"/>
</dbReference>
<evidence type="ECO:0000259" key="4">
    <source>
        <dbReference type="PROSITE" id="PS50041"/>
    </source>
</evidence>
<dbReference type="CDD" id="cd03590">
    <property type="entry name" value="CLECT_DC-SIGN_like"/>
    <property type="match status" value="1"/>
</dbReference>
<reference evidence="5" key="3">
    <citation type="submission" date="2020-05" db="EMBL/GenBank/DDBJ databases">
        <title>Electrophorus electricus (electric eel) genome, fEleEle1, primary haplotype.</title>
        <authorList>
            <person name="Myers G."/>
            <person name="Meyer A."/>
            <person name="Fedrigo O."/>
            <person name="Formenti G."/>
            <person name="Rhie A."/>
            <person name="Tracey A."/>
            <person name="Sims Y."/>
            <person name="Jarvis E.D."/>
        </authorList>
    </citation>
    <scope>NUCLEOTIDE SEQUENCE [LARGE SCALE GENOMIC DNA]</scope>
</reference>
<dbReference type="InterPro" id="IPR016187">
    <property type="entry name" value="CTDL_fold"/>
</dbReference>
<protein>
    <recommendedName>
        <fullName evidence="4">C-type lectin domain-containing protein</fullName>
    </recommendedName>
</protein>
<dbReference type="GO" id="GO:0030246">
    <property type="term" value="F:carbohydrate binding"/>
    <property type="evidence" value="ECO:0007669"/>
    <property type="project" value="UniProtKB-KW"/>
</dbReference>
<dbReference type="OMA" id="GENINQP"/>
<dbReference type="GeneTree" id="ENSGT01020000230338"/>
<dbReference type="PROSITE" id="PS50041">
    <property type="entry name" value="C_TYPE_LECTIN_2"/>
    <property type="match status" value="1"/>
</dbReference>
<reference evidence="5" key="4">
    <citation type="submission" date="2025-08" db="UniProtKB">
        <authorList>
            <consortium name="Ensembl"/>
        </authorList>
    </citation>
    <scope>IDENTIFICATION</scope>
</reference>
<keyword evidence="3" id="KW-0175">Coiled coil</keyword>
<dbReference type="PANTHER" id="PTHR22803">
    <property type="entry name" value="MANNOSE, PHOSPHOLIPASE, LECTIN RECEPTOR RELATED"/>
    <property type="match status" value="1"/>
</dbReference>
<dbReference type="Pfam" id="PF00059">
    <property type="entry name" value="Lectin_C"/>
    <property type="match status" value="1"/>
</dbReference>
<keyword evidence="2" id="KW-1015">Disulfide bond</keyword>
<feature type="domain" description="C-type lectin" evidence="4">
    <location>
        <begin position="77"/>
        <end position="188"/>
    </location>
</feature>
<evidence type="ECO:0000313" key="6">
    <source>
        <dbReference type="Proteomes" id="UP000314983"/>
    </source>
</evidence>
<dbReference type="AlphaFoldDB" id="A0A4W4G1K7"/>
<name>A0A4W4G1K7_ELEEL</name>
<evidence type="ECO:0000256" key="3">
    <source>
        <dbReference type="SAM" id="Coils"/>
    </source>
</evidence>
<dbReference type="SMART" id="SM00034">
    <property type="entry name" value="CLECT"/>
    <property type="match status" value="1"/>
</dbReference>
<reference evidence="6" key="2">
    <citation type="journal article" date="2017" name="Sci. Adv.">
        <title>A tail of two voltages: Proteomic comparison of the three electric organs of the electric eel.</title>
        <authorList>
            <person name="Traeger L.L."/>
            <person name="Sabat G."/>
            <person name="Barrett-Wilt G.A."/>
            <person name="Wells G.B."/>
            <person name="Sussman M.R."/>
        </authorList>
    </citation>
    <scope>NUCLEOTIDE SEQUENCE [LARGE SCALE GENOMIC DNA]</scope>
</reference>
<dbReference type="Gene3D" id="3.10.100.10">
    <property type="entry name" value="Mannose-Binding Protein A, subunit A"/>
    <property type="match status" value="1"/>
</dbReference>
<evidence type="ECO:0000256" key="2">
    <source>
        <dbReference type="ARBA" id="ARBA00023157"/>
    </source>
</evidence>
<dbReference type="InterPro" id="IPR050111">
    <property type="entry name" value="C-type_lectin/snaclec_domain"/>
</dbReference>
<reference evidence="6" key="1">
    <citation type="journal article" date="2014" name="Science">
        <title>Nonhuman genetics. Genomic basis for the convergent evolution of electric organs.</title>
        <authorList>
            <person name="Gallant J.R."/>
            <person name="Traeger L.L."/>
            <person name="Volkening J.D."/>
            <person name="Moffett H."/>
            <person name="Chen P.H."/>
            <person name="Novina C.D."/>
            <person name="Phillips G.N.Jr."/>
            <person name="Anand R."/>
            <person name="Wells G.B."/>
            <person name="Pinch M."/>
            <person name="Guth R."/>
            <person name="Unguez G.A."/>
            <person name="Albert J.S."/>
            <person name="Zakon H.H."/>
            <person name="Samanta M.P."/>
            <person name="Sussman M.R."/>
        </authorList>
    </citation>
    <scope>NUCLEOTIDE SEQUENCE [LARGE SCALE GENOMIC DNA]</scope>
</reference>
<accession>A0A4W4G1K7</accession>
<dbReference type="SUPFAM" id="SSF56436">
    <property type="entry name" value="C-type lectin-like"/>
    <property type="match status" value="1"/>
</dbReference>
<organism evidence="5 6">
    <name type="scientific">Electrophorus electricus</name>
    <name type="common">Electric eel</name>
    <name type="synonym">Gymnotus electricus</name>
    <dbReference type="NCBI Taxonomy" id="8005"/>
    <lineage>
        <taxon>Eukaryota</taxon>
        <taxon>Metazoa</taxon>
        <taxon>Chordata</taxon>
        <taxon>Craniata</taxon>
        <taxon>Vertebrata</taxon>
        <taxon>Euteleostomi</taxon>
        <taxon>Actinopterygii</taxon>
        <taxon>Neopterygii</taxon>
        <taxon>Teleostei</taxon>
        <taxon>Ostariophysi</taxon>
        <taxon>Gymnotiformes</taxon>
        <taxon>Gymnotoidei</taxon>
        <taxon>Gymnotidae</taxon>
        <taxon>Electrophorus</taxon>
    </lineage>
</organism>
<feature type="coiled-coil region" evidence="3">
    <location>
        <begin position="20"/>
        <end position="68"/>
    </location>
</feature>
<dbReference type="Proteomes" id="UP000314983">
    <property type="component" value="Chromosome 9"/>
</dbReference>
<sequence>NHTLCYQIPYHIRNHLLTMYNNLTVEKDQLQTRYNSLTVERDQLQTRYNSMTAAQDQLQKESESLKRKFCESGWRCFSSSMYYISAVKKSWSESRQDCREKRADLVTINSKEEQEFISKTLGSLSAWIGLTDSEREGTWKWVDGTALTTKYWGSGEPNSHAGDEDCVMLNDGKWADYPCSSYFIWICEDKTFK</sequence>
<dbReference type="InterPro" id="IPR001304">
    <property type="entry name" value="C-type_lectin-like"/>
</dbReference>
<dbReference type="InterPro" id="IPR018378">
    <property type="entry name" value="C-type_lectin_CS"/>
</dbReference>
<keyword evidence="1" id="KW-0430">Lectin</keyword>
<reference evidence="5" key="5">
    <citation type="submission" date="2025-09" db="UniProtKB">
        <authorList>
            <consortium name="Ensembl"/>
        </authorList>
    </citation>
    <scope>IDENTIFICATION</scope>
</reference>
<keyword evidence="6" id="KW-1185">Reference proteome</keyword>
<dbReference type="InterPro" id="IPR033989">
    <property type="entry name" value="CD209-like_CTLD"/>
</dbReference>
<dbReference type="InterPro" id="IPR016186">
    <property type="entry name" value="C-type_lectin-like/link_sf"/>
</dbReference>